<dbReference type="InterPro" id="IPR019734">
    <property type="entry name" value="TPR_rpt"/>
</dbReference>
<dbReference type="SUPFAM" id="SSF48452">
    <property type="entry name" value="TPR-like"/>
    <property type="match status" value="2"/>
</dbReference>
<evidence type="ECO:0000313" key="1">
    <source>
        <dbReference type="EMBL" id="SFW13852.1"/>
    </source>
</evidence>
<accession>A0A1K1LSJ8</accession>
<evidence type="ECO:0000313" key="2">
    <source>
        <dbReference type="Proteomes" id="UP000182740"/>
    </source>
</evidence>
<dbReference type="Proteomes" id="UP000182740">
    <property type="component" value="Unassembled WGS sequence"/>
</dbReference>
<dbReference type="EMBL" id="FPJG01000002">
    <property type="protein sequence ID" value="SFW13852.1"/>
    <property type="molecule type" value="Genomic_DNA"/>
</dbReference>
<dbReference type="InterPro" id="IPR011990">
    <property type="entry name" value="TPR-like_helical_dom_sf"/>
</dbReference>
<dbReference type="STRING" id="546364.SAMN04489730_0191"/>
<dbReference type="Gene3D" id="3.40.50.300">
    <property type="entry name" value="P-loop containing nucleotide triphosphate hydrolases"/>
    <property type="match status" value="1"/>
</dbReference>
<reference evidence="2" key="1">
    <citation type="submission" date="2016-11" db="EMBL/GenBank/DDBJ databases">
        <authorList>
            <person name="Varghese N."/>
            <person name="Submissions S."/>
        </authorList>
    </citation>
    <scope>NUCLEOTIDE SEQUENCE [LARGE SCALE GENOMIC DNA]</scope>
    <source>
        <strain evidence="2">DSM 44671</strain>
    </source>
</reference>
<dbReference type="SMART" id="SM00028">
    <property type="entry name" value="TPR"/>
    <property type="match status" value="3"/>
</dbReference>
<dbReference type="PANTHER" id="PTHR47691">
    <property type="entry name" value="REGULATOR-RELATED"/>
    <property type="match status" value="1"/>
</dbReference>
<dbReference type="Gene3D" id="1.25.40.10">
    <property type="entry name" value="Tetratricopeptide repeat domain"/>
    <property type="match status" value="1"/>
</dbReference>
<dbReference type="InterPro" id="IPR027417">
    <property type="entry name" value="P-loop_NTPase"/>
</dbReference>
<keyword evidence="2" id="KW-1185">Reference proteome</keyword>
<protein>
    <submittedName>
        <fullName evidence="1">Tetratricopeptide repeat-containing protein</fullName>
    </submittedName>
</protein>
<gene>
    <name evidence="1" type="ORF">SAMN04489730_0191</name>
</gene>
<proteinExistence type="predicted"/>
<dbReference type="SUPFAM" id="SSF52540">
    <property type="entry name" value="P-loop containing nucleoside triphosphate hydrolases"/>
    <property type="match status" value="1"/>
</dbReference>
<name>A0A1K1LSJ8_9PSEU</name>
<dbReference type="PANTHER" id="PTHR47691:SF3">
    <property type="entry name" value="HTH-TYPE TRANSCRIPTIONAL REGULATOR RV0890C-RELATED"/>
    <property type="match status" value="1"/>
</dbReference>
<dbReference type="AlphaFoldDB" id="A0A1K1LSJ8"/>
<sequence length="689" mass="75890">MNELADTPHGPRQLPPPPVYFVSRLEELADLDQLIDEHRAGSESRPGVAVLIGLGGVGKTALAVTWARNHANRFRDGHLYADLCGFSPDSTATPTLVLAGFLRALGVEPDQVPITLAEQVGLYRTITATRRMMLVVVLDNAVSVQQVRPLIPASAGCVVVVTSHRNLEGLFSDGAQFIEVPPLDQEHAEVLLTELLGTERARKDVGAVAELAHLCGCLPIALLVAAARLASHPKWPVSRVVEQLRNEQARLAALDRFSGTENQVTAVLDWARNELEPHVAELYRLLGRLPVREFGADLAAAVTGVAEPRITFALQTLVDASLLEEVHNDRYRFHDLVRLHARTQRAHDDDHVVPRAARWYLREMTRANLVVIPLRWRVSPMADELADEPPAYASDVDALDWLTGELPNVLAVLEDAFLDRHYELVWQLCEALWELMLYRRPFAEWLRSHELGIIAAQRCSDPVAESRLHYQLGRAHLDLDQQDLAARENQLAVDLAQAAGDRRTESAALEQLGRIAQARNDLDTAIECFTASLHLEDALGIPRGVAARHRRLGDAYVHAGRYDDAELHLIIAQQMFAELGSEKDEARTALGLARIDAHRQRFDVAVERLNRARLVLNRSASPAYESDVLRALAEVAVLNGNIEQARSYLTEAIALVSDLGGVSLALASAALAKLAPADEAEIPRNNDTA</sequence>
<dbReference type="PRINTS" id="PR00364">
    <property type="entry name" value="DISEASERSIST"/>
</dbReference>
<organism evidence="1 2">
    <name type="scientific">Amycolatopsis australiensis</name>
    <dbReference type="NCBI Taxonomy" id="546364"/>
    <lineage>
        <taxon>Bacteria</taxon>
        <taxon>Bacillati</taxon>
        <taxon>Actinomycetota</taxon>
        <taxon>Actinomycetes</taxon>
        <taxon>Pseudonocardiales</taxon>
        <taxon>Pseudonocardiaceae</taxon>
        <taxon>Amycolatopsis</taxon>
    </lineage>
</organism>